<reference evidence="3 4" key="1">
    <citation type="journal article" date="2007" name="Nature">
        <title>Evolution of genes and genomes on the Drosophila phylogeny.</title>
        <authorList>
            <consortium name="Drosophila 12 Genomes Consortium"/>
            <person name="Clark A.G."/>
            <person name="Eisen M.B."/>
            <person name="Smith D.R."/>
            <person name="Bergman C.M."/>
            <person name="Oliver B."/>
            <person name="Markow T.A."/>
            <person name="Kaufman T.C."/>
            <person name="Kellis M."/>
            <person name="Gelbart W."/>
            <person name="Iyer V.N."/>
            <person name="Pollard D.A."/>
            <person name="Sackton T.B."/>
            <person name="Larracuente A.M."/>
            <person name="Singh N.D."/>
            <person name="Abad J.P."/>
            <person name="Abt D.N."/>
            <person name="Adryan B."/>
            <person name="Aguade M."/>
            <person name="Akashi H."/>
            <person name="Anderson W.W."/>
            <person name="Aquadro C.F."/>
            <person name="Ardell D.H."/>
            <person name="Arguello R."/>
            <person name="Artieri C.G."/>
            <person name="Barbash D.A."/>
            <person name="Barker D."/>
            <person name="Barsanti P."/>
            <person name="Batterham P."/>
            <person name="Batzoglou S."/>
            <person name="Begun D."/>
            <person name="Bhutkar A."/>
            <person name="Blanco E."/>
            <person name="Bosak S.A."/>
            <person name="Bradley R.K."/>
            <person name="Brand A.D."/>
            <person name="Brent M.R."/>
            <person name="Brooks A.N."/>
            <person name="Brown R.H."/>
            <person name="Butlin R.K."/>
            <person name="Caggese C."/>
            <person name="Calvi B.R."/>
            <person name="Bernardo de Carvalho A."/>
            <person name="Caspi A."/>
            <person name="Castrezana S."/>
            <person name="Celniker S.E."/>
            <person name="Chang J.L."/>
            <person name="Chapple C."/>
            <person name="Chatterji S."/>
            <person name="Chinwalla A."/>
            <person name="Civetta A."/>
            <person name="Clifton S.W."/>
            <person name="Comeron J.M."/>
            <person name="Costello J.C."/>
            <person name="Coyne J.A."/>
            <person name="Daub J."/>
            <person name="David R.G."/>
            <person name="Delcher A.L."/>
            <person name="Delehaunty K."/>
            <person name="Do C.B."/>
            <person name="Ebling H."/>
            <person name="Edwards K."/>
            <person name="Eickbush T."/>
            <person name="Evans J.D."/>
            <person name="Filipski A."/>
            <person name="Findeiss S."/>
            <person name="Freyhult E."/>
            <person name="Fulton L."/>
            <person name="Fulton R."/>
            <person name="Garcia A.C."/>
            <person name="Gardiner A."/>
            <person name="Garfield D.A."/>
            <person name="Garvin B.E."/>
            <person name="Gibson G."/>
            <person name="Gilbert D."/>
            <person name="Gnerre S."/>
            <person name="Godfrey J."/>
            <person name="Good R."/>
            <person name="Gotea V."/>
            <person name="Gravely B."/>
            <person name="Greenberg A.J."/>
            <person name="Griffiths-Jones S."/>
            <person name="Gross S."/>
            <person name="Guigo R."/>
            <person name="Gustafson E.A."/>
            <person name="Haerty W."/>
            <person name="Hahn M.W."/>
            <person name="Halligan D.L."/>
            <person name="Halpern A.L."/>
            <person name="Halter G.M."/>
            <person name="Han M.V."/>
            <person name="Heger A."/>
            <person name="Hillier L."/>
            <person name="Hinrichs A.S."/>
            <person name="Holmes I."/>
            <person name="Hoskins R.A."/>
            <person name="Hubisz M.J."/>
            <person name="Hultmark D."/>
            <person name="Huntley M.A."/>
            <person name="Jaffe D.B."/>
            <person name="Jagadeeshan S."/>
            <person name="Jeck W.R."/>
            <person name="Johnson J."/>
            <person name="Jones C.D."/>
            <person name="Jordan W.C."/>
            <person name="Karpen G.H."/>
            <person name="Kataoka E."/>
            <person name="Keightley P.D."/>
            <person name="Kheradpour P."/>
            <person name="Kirkness E.F."/>
            <person name="Koerich L.B."/>
            <person name="Kristiansen K."/>
            <person name="Kudrna D."/>
            <person name="Kulathinal R.J."/>
            <person name="Kumar S."/>
            <person name="Kwok R."/>
            <person name="Lander E."/>
            <person name="Langley C.H."/>
            <person name="Lapoint R."/>
            <person name="Lazzaro B.P."/>
            <person name="Lee S.J."/>
            <person name="Levesque L."/>
            <person name="Li R."/>
            <person name="Lin C.F."/>
            <person name="Lin M.F."/>
            <person name="Lindblad-Toh K."/>
            <person name="Llopart A."/>
            <person name="Long M."/>
            <person name="Low L."/>
            <person name="Lozovsky E."/>
            <person name="Lu J."/>
            <person name="Luo M."/>
            <person name="Machado C.A."/>
            <person name="Makalowski W."/>
            <person name="Marzo M."/>
            <person name="Matsuda M."/>
            <person name="Matzkin L."/>
            <person name="McAllister B."/>
            <person name="McBride C.S."/>
            <person name="McKernan B."/>
            <person name="McKernan K."/>
            <person name="Mendez-Lago M."/>
            <person name="Minx P."/>
            <person name="Mollenhauer M.U."/>
            <person name="Montooth K."/>
            <person name="Mount S.M."/>
            <person name="Mu X."/>
            <person name="Myers E."/>
            <person name="Negre B."/>
            <person name="Newfeld S."/>
            <person name="Nielsen R."/>
            <person name="Noor M.A."/>
            <person name="O'Grady P."/>
            <person name="Pachter L."/>
            <person name="Papaceit M."/>
            <person name="Parisi M.J."/>
            <person name="Parisi M."/>
            <person name="Parts L."/>
            <person name="Pedersen J.S."/>
            <person name="Pesole G."/>
            <person name="Phillippy A.M."/>
            <person name="Ponting C.P."/>
            <person name="Pop M."/>
            <person name="Porcelli D."/>
            <person name="Powell J.R."/>
            <person name="Prohaska S."/>
            <person name="Pruitt K."/>
            <person name="Puig M."/>
            <person name="Quesneville H."/>
            <person name="Ram K.R."/>
            <person name="Rand D."/>
            <person name="Rasmussen M.D."/>
            <person name="Reed L.K."/>
            <person name="Reenan R."/>
            <person name="Reily A."/>
            <person name="Remington K.A."/>
            <person name="Rieger T.T."/>
            <person name="Ritchie M.G."/>
            <person name="Robin C."/>
            <person name="Rogers Y.H."/>
            <person name="Rohde C."/>
            <person name="Rozas J."/>
            <person name="Rubenfield M.J."/>
            <person name="Ruiz A."/>
            <person name="Russo S."/>
            <person name="Salzberg S.L."/>
            <person name="Sanchez-Gracia A."/>
            <person name="Saranga D.J."/>
            <person name="Sato H."/>
            <person name="Schaeffer S.W."/>
            <person name="Schatz M.C."/>
            <person name="Schlenke T."/>
            <person name="Schwartz R."/>
            <person name="Segarra C."/>
            <person name="Singh R.S."/>
            <person name="Sirot L."/>
            <person name="Sirota M."/>
            <person name="Sisneros N.B."/>
            <person name="Smith C.D."/>
            <person name="Smith T.F."/>
            <person name="Spieth J."/>
            <person name="Stage D.E."/>
            <person name="Stark A."/>
            <person name="Stephan W."/>
            <person name="Strausberg R.L."/>
            <person name="Strempel S."/>
            <person name="Sturgill D."/>
            <person name="Sutton G."/>
            <person name="Sutton G.G."/>
            <person name="Tao W."/>
            <person name="Teichmann S."/>
            <person name="Tobari Y.N."/>
            <person name="Tomimura Y."/>
            <person name="Tsolas J.M."/>
            <person name="Valente V.L."/>
            <person name="Venter E."/>
            <person name="Venter J.C."/>
            <person name="Vicario S."/>
            <person name="Vieira F.G."/>
            <person name="Vilella A.J."/>
            <person name="Villasante A."/>
            <person name="Walenz B."/>
            <person name="Wang J."/>
            <person name="Wasserman M."/>
            <person name="Watts T."/>
            <person name="Wilson D."/>
            <person name="Wilson R.K."/>
            <person name="Wing R.A."/>
            <person name="Wolfner M.F."/>
            <person name="Wong A."/>
            <person name="Wong G.K."/>
            <person name="Wu C.I."/>
            <person name="Wu G."/>
            <person name="Yamamoto D."/>
            <person name="Yang H.P."/>
            <person name="Yang S.P."/>
            <person name="Yorke J.A."/>
            <person name="Yoshida K."/>
            <person name="Zdobnov E."/>
            <person name="Zhang P."/>
            <person name="Zhang Y."/>
            <person name="Zimin A.V."/>
            <person name="Baldwin J."/>
            <person name="Abdouelleil A."/>
            <person name="Abdulkadir J."/>
            <person name="Abebe A."/>
            <person name="Abera B."/>
            <person name="Abreu J."/>
            <person name="Acer S.C."/>
            <person name="Aftuck L."/>
            <person name="Alexander A."/>
            <person name="An P."/>
            <person name="Anderson E."/>
            <person name="Anderson S."/>
            <person name="Arachi H."/>
            <person name="Azer M."/>
            <person name="Bachantsang P."/>
            <person name="Barry A."/>
            <person name="Bayul T."/>
            <person name="Berlin A."/>
            <person name="Bessette D."/>
            <person name="Bloom T."/>
            <person name="Blye J."/>
            <person name="Boguslavskiy L."/>
            <person name="Bonnet C."/>
            <person name="Boukhgalter B."/>
            <person name="Bourzgui I."/>
            <person name="Brown A."/>
            <person name="Cahill P."/>
            <person name="Channer S."/>
            <person name="Cheshatsang Y."/>
            <person name="Chuda L."/>
            <person name="Citroen M."/>
            <person name="Collymore A."/>
            <person name="Cooke P."/>
            <person name="Costello M."/>
            <person name="D'Aco K."/>
            <person name="Daza R."/>
            <person name="De Haan G."/>
            <person name="DeGray S."/>
            <person name="DeMaso C."/>
            <person name="Dhargay N."/>
            <person name="Dooley K."/>
            <person name="Dooley E."/>
            <person name="Doricent M."/>
            <person name="Dorje P."/>
            <person name="Dorjee K."/>
            <person name="Dupes A."/>
            <person name="Elong R."/>
            <person name="Falk J."/>
            <person name="Farina A."/>
            <person name="Faro S."/>
            <person name="Ferguson D."/>
            <person name="Fisher S."/>
            <person name="Foley C.D."/>
            <person name="Franke A."/>
            <person name="Friedrich D."/>
            <person name="Gadbois L."/>
            <person name="Gearin G."/>
            <person name="Gearin C.R."/>
            <person name="Giannoukos G."/>
            <person name="Goode T."/>
            <person name="Graham J."/>
            <person name="Grandbois E."/>
            <person name="Grewal S."/>
            <person name="Gyaltsen K."/>
            <person name="Hafez N."/>
            <person name="Hagos B."/>
            <person name="Hall J."/>
            <person name="Henson C."/>
            <person name="Hollinger A."/>
            <person name="Honan T."/>
            <person name="Huard M.D."/>
            <person name="Hughes L."/>
            <person name="Hurhula B."/>
            <person name="Husby M.E."/>
            <person name="Kamat A."/>
            <person name="Kanga B."/>
            <person name="Kashin S."/>
            <person name="Khazanovich D."/>
            <person name="Kisner P."/>
            <person name="Lance K."/>
            <person name="Lara M."/>
            <person name="Lee W."/>
            <person name="Lennon N."/>
            <person name="Letendre F."/>
            <person name="LeVine R."/>
            <person name="Lipovsky A."/>
            <person name="Liu X."/>
            <person name="Liu J."/>
            <person name="Liu S."/>
            <person name="Lokyitsang T."/>
            <person name="Lokyitsang Y."/>
            <person name="Lubonja R."/>
            <person name="Lui A."/>
            <person name="MacDonald P."/>
            <person name="Magnisalis V."/>
            <person name="Maru K."/>
            <person name="Matthews C."/>
            <person name="McCusker W."/>
            <person name="McDonough S."/>
            <person name="Mehta T."/>
            <person name="Meldrim J."/>
            <person name="Meneus L."/>
            <person name="Mihai O."/>
            <person name="Mihalev A."/>
            <person name="Mihova T."/>
            <person name="Mittelman R."/>
            <person name="Mlenga V."/>
            <person name="Montmayeur A."/>
            <person name="Mulrain L."/>
            <person name="Navidi A."/>
            <person name="Naylor J."/>
            <person name="Negash T."/>
            <person name="Nguyen T."/>
            <person name="Nguyen N."/>
            <person name="Nicol R."/>
            <person name="Norbu C."/>
            <person name="Norbu N."/>
            <person name="Novod N."/>
            <person name="O'Neill B."/>
            <person name="Osman S."/>
            <person name="Markiewicz E."/>
            <person name="Oyono O.L."/>
            <person name="Patti C."/>
            <person name="Phunkhang P."/>
            <person name="Pierre F."/>
            <person name="Priest M."/>
            <person name="Raghuraman S."/>
            <person name="Rege F."/>
            <person name="Reyes R."/>
            <person name="Rise C."/>
            <person name="Rogov P."/>
            <person name="Ross K."/>
            <person name="Ryan E."/>
            <person name="Settipalli S."/>
            <person name="Shea T."/>
            <person name="Sherpa N."/>
            <person name="Shi L."/>
            <person name="Shih D."/>
            <person name="Sparrow T."/>
            <person name="Spaulding J."/>
            <person name="Stalker J."/>
            <person name="Stange-Thomann N."/>
            <person name="Stavropoulos S."/>
            <person name="Stone C."/>
            <person name="Strader C."/>
            <person name="Tesfaye S."/>
            <person name="Thomson T."/>
            <person name="Thoulutsang Y."/>
            <person name="Thoulutsang D."/>
            <person name="Topham K."/>
            <person name="Topping I."/>
            <person name="Tsamla T."/>
            <person name="Vassiliev H."/>
            <person name="Vo A."/>
            <person name="Wangchuk T."/>
            <person name="Wangdi T."/>
            <person name="Weiand M."/>
            <person name="Wilkinson J."/>
            <person name="Wilson A."/>
            <person name="Yadav S."/>
            <person name="Young G."/>
            <person name="Yu Q."/>
            <person name="Zembek L."/>
            <person name="Zhong D."/>
            <person name="Zimmer A."/>
            <person name="Zwirko Z."/>
            <person name="Jaffe D.B."/>
            <person name="Alvarez P."/>
            <person name="Brockman W."/>
            <person name="Butler J."/>
            <person name="Chin C."/>
            <person name="Gnerre S."/>
            <person name="Grabherr M."/>
            <person name="Kleber M."/>
            <person name="Mauceli E."/>
            <person name="MacCallum I."/>
        </authorList>
    </citation>
    <scope>NUCLEOTIDE SEQUENCE [LARGE SCALE GENOMIC DNA]</scope>
    <source>
        <strain evidence="4">white501</strain>
    </source>
</reference>
<dbReference type="EMBL" id="CH982924">
    <property type="protein sequence ID" value="EDX15808.1"/>
    <property type="molecule type" value="Genomic_DNA"/>
</dbReference>
<sequence>MKATTILAVVSVLTACLLRSSEAVTCTADATVAGCIDCTTSPTDAECVAEAAAATTTTTTVATPTTTTTSATATTTAASSPSNSSGRRKIVRITNLRYPNVTRIRVNRNRLWSTTVRNGRRDIRRVREARTYMRIFMRKT</sequence>
<proteinExistence type="predicted"/>
<dbReference type="PhylomeDB" id="B4NTB8"/>
<evidence type="ECO:0000313" key="4">
    <source>
        <dbReference type="Proteomes" id="UP000000304"/>
    </source>
</evidence>
<dbReference type="HOGENOM" id="CLU_148242_0_0_1"/>
<feature type="chain" id="PRO_5002820213" evidence="2">
    <location>
        <begin position="24"/>
        <end position="140"/>
    </location>
</feature>
<dbReference type="AlphaFoldDB" id="B4NTB8"/>
<protein>
    <submittedName>
        <fullName evidence="3">GD15101</fullName>
    </submittedName>
</protein>
<keyword evidence="2" id="KW-0732">Signal</keyword>
<dbReference type="Proteomes" id="UP000000304">
    <property type="component" value="Unassembled WGS sequence"/>
</dbReference>
<evidence type="ECO:0000256" key="1">
    <source>
        <dbReference type="SAM" id="MobiDB-lite"/>
    </source>
</evidence>
<name>B4NTB8_DROSI</name>
<feature type="region of interest" description="Disordered" evidence="1">
    <location>
        <begin position="63"/>
        <end position="86"/>
    </location>
</feature>
<dbReference type="OMA" id="VNRNRAP"/>
<feature type="compositionally biased region" description="Low complexity" evidence="1">
    <location>
        <begin position="63"/>
        <end position="82"/>
    </location>
</feature>
<dbReference type="PROSITE" id="PS51257">
    <property type="entry name" value="PROKAR_LIPOPROTEIN"/>
    <property type="match status" value="1"/>
</dbReference>
<gene>
    <name evidence="3" type="primary">Dsim\GD15101</name>
    <name evidence="3" type="ORF">Dsim_GD15101</name>
</gene>
<accession>B4NTB8</accession>
<feature type="signal peptide" evidence="2">
    <location>
        <begin position="1"/>
        <end position="23"/>
    </location>
</feature>
<dbReference type="OrthoDB" id="7872966at2759"/>
<keyword evidence="4" id="KW-1185">Reference proteome</keyword>
<organism evidence="3 4">
    <name type="scientific">Drosophila simulans</name>
    <name type="common">Fruit fly</name>
    <dbReference type="NCBI Taxonomy" id="7240"/>
    <lineage>
        <taxon>Eukaryota</taxon>
        <taxon>Metazoa</taxon>
        <taxon>Ecdysozoa</taxon>
        <taxon>Arthropoda</taxon>
        <taxon>Hexapoda</taxon>
        <taxon>Insecta</taxon>
        <taxon>Pterygota</taxon>
        <taxon>Neoptera</taxon>
        <taxon>Endopterygota</taxon>
        <taxon>Diptera</taxon>
        <taxon>Brachycera</taxon>
        <taxon>Muscomorpha</taxon>
        <taxon>Ephydroidea</taxon>
        <taxon>Drosophilidae</taxon>
        <taxon>Drosophila</taxon>
        <taxon>Sophophora</taxon>
    </lineage>
</organism>
<evidence type="ECO:0000313" key="3">
    <source>
        <dbReference type="EMBL" id="EDX15808.1"/>
    </source>
</evidence>
<evidence type="ECO:0000256" key="2">
    <source>
        <dbReference type="SAM" id="SignalP"/>
    </source>
</evidence>
<dbReference type="Bgee" id="FBgn0186773">
    <property type="expression patterns" value="Expressed in female reproductive system and 2 other cell types or tissues"/>
</dbReference>
<dbReference type="STRING" id="7240.B4NTB8"/>